<keyword evidence="3" id="KW-1185">Reference proteome</keyword>
<gene>
    <name evidence="2" type="ORF">F511_03507</name>
</gene>
<dbReference type="Proteomes" id="UP000250235">
    <property type="component" value="Unassembled WGS sequence"/>
</dbReference>
<organism evidence="2 3">
    <name type="scientific">Dorcoceras hygrometricum</name>
    <dbReference type="NCBI Taxonomy" id="472368"/>
    <lineage>
        <taxon>Eukaryota</taxon>
        <taxon>Viridiplantae</taxon>
        <taxon>Streptophyta</taxon>
        <taxon>Embryophyta</taxon>
        <taxon>Tracheophyta</taxon>
        <taxon>Spermatophyta</taxon>
        <taxon>Magnoliopsida</taxon>
        <taxon>eudicotyledons</taxon>
        <taxon>Gunneridae</taxon>
        <taxon>Pentapetalae</taxon>
        <taxon>asterids</taxon>
        <taxon>lamiids</taxon>
        <taxon>Lamiales</taxon>
        <taxon>Gesneriaceae</taxon>
        <taxon>Didymocarpoideae</taxon>
        <taxon>Trichosporeae</taxon>
        <taxon>Loxocarpinae</taxon>
        <taxon>Dorcoceras</taxon>
    </lineage>
</organism>
<sequence>MTILGTVSTETITGSYQLNPTLSYPSNTTNSSKRRVREDLALTRKHYLNGRPNRPEYEPTTHCSSFAFTLLAIQSLQKRYRKKRLGKENSMLPTSLKAGFQLVPAQISALYQIWTPLRYTRFGSSPLPPNDVAQESAQNDQLTALSSPADVTKRRRTATKLRMTSSLMRRPAHTRLDLTSDGAYEPYWFTLKPRTRPIHTVLTDFYLQSWFPPKRRRFATRSEYPALSTQNGLRQQFLSTNQPDLTVILKPDQSYFTHEPASSPSDLMPTPD</sequence>
<evidence type="ECO:0000313" key="2">
    <source>
        <dbReference type="EMBL" id="KZV24190.1"/>
    </source>
</evidence>
<proteinExistence type="predicted"/>
<accession>A0A2Z7ATI7</accession>
<feature type="region of interest" description="Disordered" evidence="1">
    <location>
        <begin position="253"/>
        <end position="272"/>
    </location>
</feature>
<evidence type="ECO:0000256" key="1">
    <source>
        <dbReference type="SAM" id="MobiDB-lite"/>
    </source>
</evidence>
<name>A0A2Z7ATI7_9LAMI</name>
<dbReference type="AlphaFoldDB" id="A0A2Z7ATI7"/>
<dbReference type="EMBL" id="KV012857">
    <property type="protein sequence ID" value="KZV24190.1"/>
    <property type="molecule type" value="Genomic_DNA"/>
</dbReference>
<protein>
    <submittedName>
        <fullName evidence="2">Uncharacterized protein</fullName>
    </submittedName>
</protein>
<evidence type="ECO:0000313" key="3">
    <source>
        <dbReference type="Proteomes" id="UP000250235"/>
    </source>
</evidence>
<reference evidence="2 3" key="1">
    <citation type="journal article" date="2015" name="Proc. Natl. Acad. Sci. U.S.A.">
        <title>The resurrection genome of Boea hygrometrica: A blueprint for survival of dehydration.</title>
        <authorList>
            <person name="Xiao L."/>
            <person name="Yang G."/>
            <person name="Zhang L."/>
            <person name="Yang X."/>
            <person name="Zhao S."/>
            <person name="Ji Z."/>
            <person name="Zhou Q."/>
            <person name="Hu M."/>
            <person name="Wang Y."/>
            <person name="Chen M."/>
            <person name="Xu Y."/>
            <person name="Jin H."/>
            <person name="Xiao X."/>
            <person name="Hu G."/>
            <person name="Bao F."/>
            <person name="Hu Y."/>
            <person name="Wan P."/>
            <person name="Li L."/>
            <person name="Deng X."/>
            <person name="Kuang T."/>
            <person name="Xiang C."/>
            <person name="Zhu J.K."/>
            <person name="Oliver M.J."/>
            <person name="He Y."/>
        </authorList>
    </citation>
    <scope>NUCLEOTIDE SEQUENCE [LARGE SCALE GENOMIC DNA]</scope>
    <source>
        <strain evidence="3">cv. XS01</strain>
    </source>
</reference>
<feature type="compositionally biased region" description="Polar residues" evidence="1">
    <location>
        <begin position="254"/>
        <end position="265"/>
    </location>
</feature>